<evidence type="ECO:0000313" key="2">
    <source>
        <dbReference type="EMBL" id="TVU10805.1"/>
    </source>
</evidence>
<dbReference type="Proteomes" id="UP000324897">
    <property type="component" value="Chromosome 3"/>
</dbReference>
<sequence length="268" mass="29392">MRRRRRGHDGGRRGRSHLGLCRALGLRQLGRARPGCDPRPPRRAHGFFMNPPLLKAVAGRPKTERFKGSGDNKRRKGQHQCPICLGYGHHWHNCKKGSPEDIAAMKAIKGTPKKKGKKANSAQSSILPLEEDAPAASKSFPPSQTLEITTNNKRKHAESTPEPCQSRSLEVSSKKKGQHTSSNSGASKRSRSGSNQPEPLSIDLPLRIEQPVKGKQPKKAKPTKKKEVPLKAANNPKVPLESLSMCTRSKRAPASPAMSTRSKTRLSI</sequence>
<protein>
    <submittedName>
        <fullName evidence="2">Uncharacterized protein</fullName>
    </submittedName>
</protein>
<feature type="region of interest" description="Disordered" evidence="1">
    <location>
        <begin position="109"/>
        <end position="268"/>
    </location>
</feature>
<name>A0A5J9THL3_9POAL</name>
<proteinExistence type="predicted"/>
<reference evidence="2 3" key="1">
    <citation type="journal article" date="2019" name="Sci. Rep.">
        <title>A high-quality genome of Eragrostis curvula grass provides insights into Poaceae evolution and supports new strategies to enhance forage quality.</title>
        <authorList>
            <person name="Carballo J."/>
            <person name="Santos B.A.C.M."/>
            <person name="Zappacosta D."/>
            <person name="Garbus I."/>
            <person name="Selva J.P."/>
            <person name="Gallo C.A."/>
            <person name="Diaz A."/>
            <person name="Albertini E."/>
            <person name="Caccamo M."/>
            <person name="Echenique V."/>
        </authorList>
    </citation>
    <scope>NUCLEOTIDE SEQUENCE [LARGE SCALE GENOMIC DNA]</scope>
    <source>
        <strain evidence="3">cv. Victoria</strain>
        <tissue evidence="2">Leaf</tissue>
    </source>
</reference>
<comment type="caution">
    <text evidence="2">The sequence shown here is derived from an EMBL/GenBank/DDBJ whole genome shotgun (WGS) entry which is preliminary data.</text>
</comment>
<feature type="compositionally biased region" description="Basic residues" evidence="1">
    <location>
        <begin position="215"/>
        <end position="224"/>
    </location>
</feature>
<dbReference type="Gramene" id="TVU10805">
    <property type="protein sequence ID" value="TVU10805"/>
    <property type="gene ID" value="EJB05_44356"/>
</dbReference>
<gene>
    <name evidence="2" type="ORF">EJB05_44356</name>
</gene>
<feature type="compositionally biased region" description="Polar residues" evidence="1">
    <location>
        <begin position="162"/>
        <end position="171"/>
    </location>
</feature>
<feature type="compositionally biased region" description="Low complexity" evidence="1">
    <location>
        <begin position="181"/>
        <end position="195"/>
    </location>
</feature>
<dbReference type="EMBL" id="RWGY01000039">
    <property type="protein sequence ID" value="TVU10805.1"/>
    <property type="molecule type" value="Genomic_DNA"/>
</dbReference>
<evidence type="ECO:0000256" key="1">
    <source>
        <dbReference type="SAM" id="MobiDB-lite"/>
    </source>
</evidence>
<dbReference type="OrthoDB" id="599761at2759"/>
<evidence type="ECO:0000313" key="3">
    <source>
        <dbReference type="Proteomes" id="UP000324897"/>
    </source>
</evidence>
<feature type="compositionally biased region" description="Polar residues" evidence="1">
    <location>
        <begin position="140"/>
        <end position="151"/>
    </location>
</feature>
<feature type="compositionally biased region" description="Polar residues" evidence="1">
    <location>
        <begin position="257"/>
        <end position="268"/>
    </location>
</feature>
<feature type="non-terminal residue" evidence="2">
    <location>
        <position position="1"/>
    </location>
</feature>
<accession>A0A5J9THL3</accession>
<keyword evidence="3" id="KW-1185">Reference proteome</keyword>
<dbReference type="AlphaFoldDB" id="A0A5J9THL3"/>
<organism evidence="2 3">
    <name type="scientific">Eragrostis curvula</name>
    <name type="common">weeping love grass</name>
    <dbReference type="NCBI Taxonomy" id="38414"/>
    <lineage>
        <taxon>Eukaryota</taxon>
        <taxon>Viridiplantae</taxon>
        <taxon>Streptophyta</taxon>
        <taxon>Embryophyta</taxon>
        <taxon>Tracheophyta</taxon>
        <taxon>Spermatophyta</taxon>
        <taxon>Magnoliopsida</taxon>
        <taxon>Liliopsida</taxon>
        <taxon>Poales</taxon>
        <taxon>Poaceae</taxon>
        <taxon>PACMAD clade</taxon>
        <taxon>Chloridoideae</taxon>
        <taxon>Eragrostideae</taxon>
        <taxon>Eragrostidinae</taxon>
        <taxon>Eragrostis</taxon>
    </lineage>
</organism>